<dbReference type="EMBL" id="LAZR01013768">
    <property type="protein sequence ID" value="KKM20426.1"/>
    <property type="molecule type" value="Genomic_DNA"/>
</dbReference>
<reference evidence="1" key="1">
    <citation type="journal article" date="2015" name="Nature">
        <title>Complex archaea that bridge the gap between prokaryotes and eukaryotes.</title>
        <authorList>
            <person name="Spang A."/>
            <person name="Saw J.H."/>
            <person name="Jorgensen S.L."/>
            <person name="Zaremba-Niedzwiedzka K."/>
            <person name="Martijn J."/>
            <person name="Lind A.E."/>
            <person name="van Eijk R."/>
            <person name="Schleper C."/>
            <person name="Guy L."/>
            <person name="Ettema T.J."/>
        </authorList>
    </citation>
    <scope>NUCLEOTIDE SEQUENCE</scope>
</reference>
<dbReference type="AlphaFoldDB" id="A0A0F9HYB6"/>
<evidence type="ECO:0000313" key="1">
    <source>
        <dbReference type="EMBL" id="KKM20426.1"/>
    </source>
</evidence>
<name>A0A0F9HYB6_9ZZZZ</name>
<gene>
    <name evidence="1" type="ORF">LCGC14_1645570</name>
</gene>
<sequence>MKTSTLIGLGSTLFRSRKFKMIAVGLQFAYLGYKFVKNKKRKKSRKA</sequence>
<comment type="caution">
    <text evidence="1">The sequence shown here is derived from an EMBL/GenBank/DDBJ whole genome shotgun (WGS) entry which is preliminary data.</text>
</comment>
<organism evidence="1">
    <name type="scientific">marine sediment metagenome</name>
    <dbReference type="NCBI Taxonomy" id="412755"/>
    <lineage>
        <taxon>unclassified sequences</taxon>
        <taxon>metagenomes</taxon>
        <taxon>ecological metagenomes</taxon>
    </lineage>
</organism>
<accession>A0A0F9HYB6</accession>
<proteinExistence type="predicted"/>
<protein>
    <submittedName>
        <fullName evidence="1">Uncharacterized protein</fullName>
    </submittedName>
</protein>